<proteinExistence type="predicted"/>
<keyword evidence="2" id="KW-1185">Reference proteome</keyword>
<feature type="region of interest" description="Disordered" evidence="1">
    <location>
        <begin position="197"/>
        <end position="229"/>
    </location>
</feature>
<organism evidence="2 3">
    <name type="scientific">Setaria digitata</name>
    <dbReference type="NCBI Taxonomy" id="48799"/>
    <lineage>
        <taxon>Eukaryota</taxon>
        <taxon>Metazoa</taxon>
        <taxon>Ecdysozoa</taxon>
        <taxon>Nematoda</taxon>
        <taxon>Chromadorea</taxon>
        <taxon>Rhabditida</taxon>
        <taxon>Spirurina</taxon>
        <taxon>Spiruromorpha</taxon>
        <taxon>Filarioidea</taxon>
        <taxon>Setariidae</taxon>
        <taxon>Setaria</taxon>
    </lineage>
</organism>
<dbReference type="Proteomes" id="UP000887581">
    <property type="component" value="Unplaced"/>
</dbReference>
<evidence type="ECO:0000256" key="1">
    <source>
        <dbReference type="SAM" id="MobiDB-lite"/>
    </source>
</evidence>
<evidence type="ECO:0000313" key="3">
    <source>
        <dbReference type="WBParaSite" id="sdigi.contig709.g9555.t1"/>
    </source>
</evidence>
<sequence length="229" mass="26264">MGRLPGRKNKIKSASSIDEIVTKGCRRQRRKLSSDQEEQPSTSNEKPKLIYSLLEKLTKEVQTLSMEVVEFERRAQDRYRSLIDENISLRKQVDGLSNRIVEICEKIGKLNSDELIAEKYKPHESKPVNSPLLESEPQINGIFDDTDDEEKPDEAVDTKVSTFDVNDINNKPRKRRAAANKREGDYANMLKQNISFYEPKKSTADTSKPREKKAKFLKKESDDGTDSDK</sequence>
<feature type="compositionally biased region" description="Polar residues" evidence="1">
    <location>
        <begin position="159"/>
        <end position="168"/>
    </location>
</feature>
<feature type="region of interest" description="Disordered" evidence="1">
    <location>
        <begin position="1"/>
        <end position="47"/>
    </location>
</feature>
<dbReference type="AlphaFoldDB" id="A0A915Q6S3"/>
<reference evidence="3" key="1">
    <citation type="submission" date="2022-11" db="UniProtKB">
        <authorList>
            <consortium name="WormBaseParasite"/>
        </authorList>
    </citation>
    <scope>IDENTIFICATION</scope>
</reference>
<feature type="region of interest" description="Disordered" evidence="1">
    <location>
        <begin position="124"/>
        <end position="185"/>
    </location>
</feature>
<evidence type="ECO:0000313" key="2">
    <source>
        <dbReference type="Proteomes" id="UP000887581"/>
    </source>
</evidence>
<feature type="compositionally biased region" description="Basic residues" evidence="1">
    <location>
        <begin position="1"/>
        <end position="11"/>
    </location>
</feature>
<name>A0A915Q6S3_9BILA</name>
<dbReference type="WBParaSite" id="sdigi.contig709.g9555.t1">
    <property type="protein sequence ID" value="sdigi.contig709.g9555.t1"/>
    <property type="gene ID" value="sdigi.contig709.g9555"/>
</dbReference>
<feature type="compositionally biased region" description="Basic and acidic residues" evidence="1">
    <location>
        <begin position="217"/>
        <end position="229"/>
    </location>
</feature>
<protein>
    <submittedName>
        <fullName evidence="3">Uncharacterized protein</fullName>
    </submittedName>
</protein>
<accession>A0A915Q6S3</accession>
<feature type="compositionally biased region" description="Basic and acidic residues" evidence="1">
    <location>
        <begin position="198"/>
        <end position="209"/>
    </location>
</feature>